<dbReference type="PANTHER" id="PTHR13847">
    <property type="entry name" value="SARCOSINE DEHYDROGENASE-RELATED"/>
    <property type="match status" value="1"/>
</dbReference>
<feature type="region of interest" description="Disordered" evidence="2">
    <location>
        <begin position="213"/>
        <end position="239"/>
    </location>
</feature>
<evidence type="ECO:0000259" key="3">
    <source>
        <dbReference type="Pfam" id="PF01266"/>
    </source>
</evidence>
<reference evidence="4" key="1">
    <citation type="journal article" date="2020" name="mSystems">
        <title>Genome- and Community-Level Interaction Insights into Carbon Utilization and Element Cycling Functions of Hydrothermarchaeota in Hydrothermal Sediment.</title>
        <authorList>
            <person name="Zhou Z."/>
            <person name="Liu Y."/>
            <person name="Xu W."/>
            <person name="Pan J."/>
            <person name="Luo Z.H."/>
            <person name="Li M."/>
        </authorList>
    </citation>
    <scope>NUCLEOTIDE SEQUENCE [LARGE SCALE GENOMIC DNA]</scope>
    <source>
        <strain evidence="4">SpSt-374</strain>
    </source>
</reference>
<organism evidence="4">
    <name type="scientific">Planktothricoides sp. SpSt-374</name>
    <dbReference type="NCBI Taxonomy" id="2282167"/>
    <lineage>
        <taxon>Bacteria</taxon>
        <taxon>Bacillati</taxon>
        <taxon>Cyanobacteriota</taxon>
        <taxon>Cyanophyceae</taxon>
        <taxon>Oscillatoriophycideae</taxon>
        <taxon>Oscillatoriales</taxon>
        <taxon>Oscillatoriaceae</taxon>
        <taxon>Planktothricoides</taxon>
    </lineage>
</organism>
<dbReference type="GO" id="GO:0016491">
    <property type="term" value="F:oxidoreductase activity"/>
    <property type="evidence" value="ECO:0007669"/>
    <property type="project" value="UniProtKB-KW"/>
</dbReference>
<dbReference type="Gene3D" id="3.50.50.60">
    <property type="entry name" value="FAD/NAD(P)-binding domain"/>
    <property type="match status" value="2"/>
</dbReference>
<dbReference type="PANTHER" id="PTHR13847:SF289">
    <property type="entry name" value="GLYCINE OXIDASE"/>
    <property type="match status" value="1"/>
</dbReference>
<evidence type="ECO:0000256" key="2">
    <source>
        <dbReference type="SAM" id="MobiDB-lite"/>
    </source>
</evidence>
<dbReference type="SUPFAM" id="SSF51905">
    <property type="entry name" value="FAD/NAD(P)-binding domain"/>
    <property type="match status" value="1"/>
</dbReference>
<dbReference type="EMBL" id="DSPX01000225">
    <property type="protein sequence ID" value="HGG03244.1"/>
    <property type="molecule type" value="Genomic_DNA"/>
</dbReference>
<gene>
    <name evidence="4" type="ORF">ENR15_22045</name>
</gene>
<name>A0A7C3ZPX4_9CYAN</name>
<keyword evidence="1" id="KW-0560">Oxidoreductase</keyword>
<protein>
    <submittedName>
        <fullName evidence="4">FAD-binding oxidoreductase</fullName>
    </submittedName>
</protein>
<dbReference type="AlphaFoldDB" id="A0A7C3ZPX4"/>
<dbReference type="SUPFAM" id="SSF54373">
    <property type="entry name" value="FAD-linked reductases, C-terminal domain"/>
    <property type="match status" value="1"/>
</dbReference>
<accession>A0A7C3ZPX4</accession>
<evidence type="ECO:0000313" key="4">
    <source>
        <dbReference type="EMBL" id="HGG03244.1"/>
    </source>
</evidence>
<feature type="domain" description="FAD dependent oxidoreductase" evidence="3">
    <location>
        <begin position="4"/>
        <end position="402"/>
    </location>
</feature>
<dbReference type="InterPro" id="IPR006076">
    <property type="entry name" value="FAD-dep_OxRdtase"/>
</dbReference>
<proteinExistence type="predicted"/>
<dbReference type="InterPro" id="IPR036188">
    <property type="entry name" value="FAD/NAD-bd_sf"/>
</dbReference>
<sequence>MTHIAIIGCGVVGAAIAYELSQLPQAEITVLDQNGPATGATSASLGVLMGIISQKVKGRAWQLRSTTMQRYDSLIAELEALIGSKASAKPIPYNRHGIMMLCFSEEEMAKKRSLADLRRTQGFNLEILSPQEIRSHCPQLGDLPNLVGGVYSPDDRQVDPVALTEALVTAAKIRGVNFQFGVKVTDFAYEGPPNQQRVTQIRFVTGQMTGFDYQQPLPPSPPPLSKGGRGDGEAGEEPGVMAQGQMDVDLVVIAAGLGSTPLTAQCGRSVDIGPVLGQALHLRLNQNLGNPDFQPVITGDDVHIVPLGAGDYWVGATVEWVPDAGELVPQAEALEAVRQRAIAFCPQLADAVVVKQWSGLRPRPQGRSAPIIGPLSGYPNVMLATGHYRNGILLAPATALEVFHWVKIDN</sequence>
<dbReference type="GO" id="GO:0005737">
    <property type="term" value="C:cytoplasm"/>
    <property type="evidence" value="ECO:0007669"/>
    <property type="project" value="TreeGrafter"/>
</dbReference>
<comment type="caution">
    <text evidence="4">The sequence shown here is derived from an EMBL/GenBank/DDBJ whole genome shotgun (WGS) entry which is preliminary data.</text>
</comment>
<evidence type="ECO:0000256" key="1">
    <source>
        <dbReference type="ARBA" id="ARBA00023002"/>
    </source>
</evidence>
<dbReference type="Pfam" id="PF01266">
    <property type="entry name" value="DAO"/>
    <property type="match status" value="1"/>
</dbReference>
<dbReference type="Gene3D" id="3.30.9.10">
    <property type="entry name" value="D-Amino Acid Oxidase, subunit A, domain 2"/>
    <property type="match status" value="2"/>
</dbReference>